<dbReference type="GO" id="GO:0016020">
    <property type="term" value="C:membrane"/>
    <property type="evidence" value="ECO:0007669"/>
    <property type="project" value="UniProtKB-SubCell"/>
</dbReference>
<dbReference type="GO" id="GO:0005739">
    <property type="term" value="C:mitochondrion"/>
    <property type="evidence" value="ECO:0007669"/>
    <property type="project" value="TreeGrafter"/>
</dbReference>
<keyword evidence="4 6" id="KW-0472">Membrane</keyword>
<keyword evidence="3 6" id="KW-1133">Transmembrane helix</keyword>
<dbReference type="EMBL" id="JABANP010000249">
    <property type="protein sequence ID" value="KAF4685777.1"/>
    <property type="molecule type" value="Genomic_DNA"/>
</dbReference>
<evidence type="ECO:0000256" key="4">
    <source>
        <dbReference type="ARBA" id="ARBA00023136"/>
    </source>
</evidence>
<feature type="domain" description="HTH myb-type" evidence="8">
    <location>
        <begin position="395"/>
        <end position="449"/>
    </location>
</feature>
<dbReference type="PROSITE" id="PS50090">
    <property type="entry name" value="MYB_LIKE"/>
    <property type="match status" value="2"/>
</dbReference>
<feature type="compositionally biased region" description="Polar residues" evidence="5">
    <location>
        <begin position="322"/>
        <end position="333"/>
    </location>
</feature>
<feature type="transmembrane region" description="Helical" evidence="6">
    <location>
        <begin position="148"/>
        <end position="173"/>
    </location>
</feature>
<reference evidence="9 10" key="1">
    <citation type="submission" date="2020-04" db="EMBL/GenBank/DDBJ databases">
        <title>Perkinsus olseni comparative genomics.</title>
        <authorList>
            <person name="Bogema D.R."/>
        </authorList>
    </citation>
    <scope>NUCLEOTIDE SEQUENCE [LARGE SCALE GENOMIC DNA]</scope>
    <source>
        <strain evidence="9">00978-12</strain>
    </source>
</reference>
<feature type="transmembrane region" description="Helical" evidence="6">
    <location>
        <begin position="179"/>
        <end position="204"/>
    </location>
</feature>
<evidence type="ECO:0000256" key="5">
    <source>
        <dbReference type="SAM" id="MobiDB-lite"/>
    </source>
</evidence>
<evidence type="ECO:0000256" key="6">
    <source>
        <dbReference type="SAM" id="Phobius"/>
    </source>
</evidence>
<evidence type="ECO:0008006" key="11">
    <source>
        <dbReference type="Google" id="ProtNLM"/>
    </source>
</evidence>
<dbReference type="SUPFAM" id="SSF46689">
    <property type="entry name" value="Homeodomain-like"/>
    <property type="match status" value="2"/>
</dbReference>
<evidence type="ECO:0000313" key="10">
    <source>
        <dbReference type="Proteomes" id="UP000541610"/>
    </source>
</evidence>
<organism evidence="9 10">
    <name type="scientific">Perkinsus olseni</name>
    <name type="common">Perkinsus atlanticus</name>
    <dbReference type="NCBI Taxonomy" id="32597"/>
    <lineage>
        <taxon>Eukaryota</taxon>
        <taxon>Sar</taxon>
        <taxon>Alveolata</taxon>
        <taxon>Perkinsozoa</taxon>
        <taxon>Perkinsea</taxon>
        <taxon>Perkinsida</taxon>
        <taxon>Perkinsidae</taxon>
        <taxon>Perkinsus</taxon>
    </lineage>
</organism>
<dbReference type="Gene3D" id="1.10.10.60">
    <property type="entry name" value="Homeodomain-like"/>
    <property type="match status" value="2"/>
</dbReference>
<dbReference type="InterPro" id="IPR017930">
    <property type="entry name" value="Myb_dom"/>
</dbReference>
<dbReference type="InterPro" id="IPR019537">
    <property type="entry name" value="TMEM65"/>
</dbReference>
<keyword evidence="2 6" id="KW-0812">Transmembrane</keyword>
<protein>
    <recommendedName>
        <fullName evidence="11">Transmembrane protein 65</fullName>
    </recommendedName>
</protein>
<dbReference type="Proteomes" id="UP000541610">
    <property type="component" value="Unassembled WGS sequence"/>
</dbReference>
<evidence type="ECO:0000256" key="3">
    <source>
        <dbReference type="ARBA" id="ARBA00022989"/>
    </source>
</evidence>
<evidence type="ECO:0000259" key="8">
    <source>
        <dbReference type="PROSITE" id="PS51294"/>
    </source>
</evidence>
<feature type="compositionally biased region" description="Basic and acidic residues" evidence="5">
    <location>
        <begin position="91"/>
        <end position="105"/>
    </location>
</feature>
<evidence type="ECO:0000256" key="2">
    <source>
        <dbReference type="ARBA" id="ARBA00022692"/>
    </source>
</evidence>
<accession>A0A7J6NQI7</accession>
<dbReference type="InterPro" id="IPR009057">
    <property type="entry name" value="Homeodomain-like_sf"/>
</dbReference>
<comment type="subcellular location">
    <subcellularLocation>
        <location evidence="1">Membrane</location>
        <topology evidence="1">Multi-pass membrane protein</topology>
    </subcellularLocation>
</comment>
<feature type="domain" description="HTH myb-type" evidence="8">
    <location>
        <begin position="341"/>
        <end position="394"/>
    </location>
</feature>
<dbReference type="PANTHER" id="PTHR21706:SF15">
    <property type="entry name" value="TRANSMEMBRANE PROTEIN 65"/>
    <property type="match status" value="1"/>
</dbReference>
<dbReference type="PANTHER" id="PTHR21706">
    <property type="entry name" value="TRANSMEMBRANE PROTEIN 65"/>
    <property type="match status" value="1"/>
</dbReference>
<feature type="compositionally biased region" description="Polar residues" evidence="5">
    <location>
        <begin position="480"/>
        <end position="497"/>
    </location>
</feature>
<feature type="region of interest" description="Disordered" evidence="5">
    <location>
        <begin position="308"/>
        <end position="337"/>
    </location>
</feature>
<gene>
    <name evidence="9" type="ORF">FOZ60_006092</name>
</gene>
<name>A0A7J6NQI7_PEROL</name>
<evidence type="ECO:0000259" key="7">
    <source>
        <dbReference type="PROSITE" id="PS50090"/>
    </source>
</evidence>
<feature type="compositionally biased region" description="Low complexity" evidence="5">
    <location>
        <begin position="106"/>
        <end position="117"/>
    </location>
</feature>
<comment type="caution">
    <text evidence="9">The sequence shown here is derived from an EMBL/GenBank/DDBJ whole genome shotgun (WGS) entry which is preliminary data.</text>
</comment>
<sequence length="809" mass="88317">MLAPKSTLRLVAGARCIGSRCFASSSRLDDIAAPPQWFSTDRESGKLKRLGTLQEVAAREDLHDKLAVNPALEEALRCIQREMDQLALQRDIVDDSPRGDTKARPSEGSVSSEAAAEQDPSKSGGRTVETDGKIHVPRPTFWQMRQTFLTAAIPFVGFGFLDNSIMLVAGDFIDAKLGAALGITTLAAAALGNAIGDVSGIWLGSTVEALTHRMGLPDPNLTKAQRMLHSVALTRTAGNVVGVLIGCFLGMFPLMWPKDYRLWHSPGHQVLDNAISSILSSSSSTTENDASPSSWSTFLAMAVMQDSPTISPTPPPPARLLSPNTASATTNKSGIAVGSERRHWLKEEDDLIRQTVTSNGTKNWTLSADALTRLNGNTVTRTAKQCRERWHNHLDPKVNKRPWTEEEHRIIFEAHGRFGNRWAEIAKLLPGRTDNAIKNLWYSTIRRNKRKSRGCQGRTFTSPTDHSETSRTQASEERTPSGTPCGSVQASSIGQQTTDRHIGPADIGQASMGDGESIDVAGCEVHVCCLGGYHSFLLHRDLSRSTRSDLPAMAYTDGGSFWPILQPVDDIRVAKKRRVVRDTTEDLPELLVTPPIEFMPPSAVHQEVQLVPGEAPDVLCRIETGIATPVSGEPWCLDIGSEASPGQSTTCSASADGFALLDLPPLDPVESATEQFAVDDEPILAIENSADTNFSRGLPSIPLGIRPEREQHRATLTEDCQMVELNLTSSISDVGSDEETRNHVRRQIPIFRTRHHLLSSVSHLSYCRLPAVIAPEHQRNDSDISPDTSSHLEPRSTCQPRRNEMGQLD</sequence>
<evidence type="ECO:0000256" key="1">
    <source>
        <dbReference type="ARBA" id="ARBA00004141"/>
    </source>
</evidence>
<dbReference type="PROSITE" id="PS51294">
    <property type="entry name" value="HTH_MYB"/>
    <property type="match status" value="2"/>
</dbReference>
<feature type="compositionally biased region" description="Polar residues" evidence="5">
    <location>
        <begin position="783"/>
        <end position="800"/>
    </location>
</feature>
<feature type="region of interest" description="Disordered" evidence="5">
    <location>
        <begin position="452"/>
        <end position="505"/>
    </location>
</feature>
<dbReference type="CDD" id="cd00167">
    <property type="entry name" value="SANT"/>
    <property type="match status" value="2"/>
</dbReference>
<dbReference type="AlphaFoldDB" id="A0A7J6NQI7"/>
<feature type="region of interest" description="Disordered" evidence="5">
    <location>
        <begin position="90"/>
        <end position="133"/>
    </location>
</feature>
<dbReference type="Pfam" id="PF10507">
    <property type="entry name" value="TMEM65"/>
    <property type="match status" value="1"/>
</dbReference>
<evidence type="ECO:0000313" key="9">
    <source>
        <dbReference type="EMBL" id="KAF4685777.1"/>
    </source>
</evidence>
<feature type="domain" description="Myb-like" evidence="7">
    <location>
        <begin position="395"/>
        <end position="445"/>
    </location>
</feature>
<dbReference type="InterPro" id="IPR001005">
    <property type="entry name" value="SANT/Myb"/>
</dbReference>
<dbReference type="SMART" id="SM00717">
    <property type="entry name" value="SANT"/>
    <property type="match status" value="2"/>
</dbReference>
<feature type="domain" description="Myb-like" evidence="7">
    <location>
        <begin position="336"/>
        <end position="394"/>
    </location>
</feature>
<proteinExistence type="predicted"/>
<dbReference type="Pfam" id="PF00249">
    <property type="entry name" value="Myb_DNA-binding"/>
    <property type="match status" value="2"/>
</dbReference>
<dbReference type="OrthoDB" id="2143914at2759"/>
<feature type="region of interest" description="Disordered" evidence="5">
    <location>
        <begin position="777"/>
        <end position="809"/>
    </location>
</feature>
<feature type="transmembrane region" description="Helical" evidence="6">
    <location>
        <begin position="236"/>
        <end position="256"/>
    </location>
</feature>
<feature type="compositionally biased region" description="Basic and acidic residues" evidence="5">
    <location>
        <begin position="465"/>
        <end position="479"/>
    </location>
</feature>